<feature type="binding site" evidence="6">
    <location>
        <position position="137"/>
    </location>
    <ligand>
        <name>Mg(2+)</name>
        <dbReference type="ChEBI" id="CHEBI:18420"/>
        <label>1</label>
        <note>catalytic</note>
    </ligand>
</feature>
<name>A0A3E2HM10_SCYLI</name>
<proteinExistence type="inferred from homology"/>
<dbReference type="GO" id="GO:0046872">
    <property type="term" value="F:metal ion binding"/>
    <property type="evidence" value="ECO:0007669"/>
    <property type="project" value="UniProtKB-KW"/>
</dbReference>
<evidence type="ECO:0008006" key="9">
    <source>
        <dbReference type="Google" id="ProtNLM"/>
    </source>
</evidence>
<evidence type="ECO:0000256" key="2">
    <source>
        <dbReference type="ARBA" id="ARBA00009759"/>
    </source>
</evidence>
<evidence type="ECO:0000256" key="4">
    <source>
        <dbReference type="ARBA" id="ARBA00022801"/>
    </source>
</evidence>
<dbReference type="CDD" id="cd01517">
    <property type="entry name" value="PAP_phosphatase"/>
    <property type="match status" value="1"/>
</dbReference>
<gene>
    <name evidence="7" type="ORF">B7463_g1953</name>
</gene>
<dbReference type="GO" id="GO:0008441">
    <property type="term" value="F:3'(2'),5'-bisphosphate nucleotidase activity"/>
    <property type="evidence" value="ECO:0007669"/>
    <property type="project" value="TreeGrafter"/>
</dbReference>
<feature type="binding site" evidence="6">
    <location>
        <position position="70"/>
    </location>
    <ligand>
        <name>Mg(2+)</name>
        <dbReference type="ChEBI" id="CHEBI:18420"/>
        <label>1</label>
        <note>catalytic</note>
    </ligand>
</feature>
<dbReference type="STRING" id="5539.A0A3E2HM10"/>
<dbReference type="SUPFAM" id="SSF56655">
    <property type="entry name" value="Carbohydrate phosphatase"/>
    <property type="match status" value="1"/>
</dbReference>
<evidence type="ECO:0000256" key="3">
    <source>
        <dbReference type="ARBA" id="ARBA00022723"/>
    </source>
</evidence>
<keyword evidence="5 6" id="KW-0460">Magnesium</keyword>
<dbReference type="AlphaFoldDB" id="A0A3E2HM10"/>
<comment type="similarity">
    <text evidence="2">Belongs to the inositol monophosphatase superfamily.</text>
</comment>
<dbReference type="Gene3D" id="3.30.540.10">
    <property type="entry name" value="Fructose-1,6-Bisphosphatase, subunit A, domain 1"/>
    <property type="match status" value="1"/>
</dbReference>
<evidence type="ECO:0000313" key="7">
    <source>
        <dbReference type="EMBL" id="RFU34427.1"/>
    </source>
</evidence>
<dbReference type="GO" id="GO:0000103">
    <property type="term" value="P:sulfate assimilation"/>
    <property type="evidence" value="ECO:0007669"/>
    <property type="project" value="TreeGrafter"/>
</dbReference>
<evidence type="ECO:0000256" key="6">
    <source>
        <dbReference type="PIRSR" id="PIRSR600760-2"/>
    </source>
</evidence>
<dbReference type="OMA" id="AGCHGMV"/>
<feature type="binding site" evidence="6">
    <location>
        <position position="297"/>
    </location>
    <ligand>
        <name>Mg(2+)</name>
        <dbReference type="ChEBI" id="CHEBI:18420"/>
        <label>1</label>
        <note>catalytic</note>
    </ligand>
</feature>
<feature type="non-terminal residue" evidence="7">
    <location>
        <position position="1"/>
    </location>
</feature>
<dbReference type="InterPro" id="IPR051090">
    <property type="entry name" value="Inositol_monoP_superfamily"/>
</dbReference>
<dbReference type="PROSITE" id="PS00629">
    <property type="entry name" value="IMP_1"/>
    <property type="match status" value="1"/>
</dbReference>
<dbReference type="OrthoDB" id="411145at2759"/>
<comment type="cofactor">
    <cofactor evidence="1 6">
        <name>Mg(2+)</name>
        <dbReference type="ChEBI" id="CHEBI:18420"/>
    </cofactor>
</comment>
<dbReference type="Proteomes" id="UP000258309">
    <property type="component" value="Unassembled WGS sequence"/>
</dbReference>
<accession>A0A3E2HM10</accession>
<dbReference type="InterPro" id="IPR000760">
    <property type="entry name" value="Inositol_monophosphatase-like"/>
</dbReference>
<keyword evidence="8" id="KW-1185">Reference proteome</keyword>
<dbReference type="Pfam" id="PF00459">
    <property type="entry name" value="Inositol_P"/>
    <property type="match status" value="1"/>
</dbReference>
<organism evidence="7 8">
    <name type="scientific">Scytalidium lignicola</name>
    <name type="common">Hyphomycete</name>
    <dbReference type="NCBI Taxonomy" id="5539"/>
    <lineage>
        <taxon>Eukaryota</taxon>
        <taxon>Fungi</taxon>
        <taxon>Dikarya</taxon>
        <taxon>Ascomycota</taxon>
        <taxon>Pezizomycotina</taxon>
        <taxon>Leotiomycetes</taxon>
        <taxon>Leotiomycetes incertae sedis</taxon>
        <taxon>Scytalidium</taxon>
    </lineage>
</organism>
<feature type="binding site" evidence="6">
    <location>
        <position position="138"/>
    </location>
    <ligand>
        <name>Mg(2+)</name>
        <dbReference type="ChEBI" id="CHEBI:18420"/>
        <label>1</label>
        <note>catalytic</note>
    </ligand>
</feature>
<sequence length="360" mass="38881">MTSPFSRERHLAELAVQRAAVLSKRVLLTVNKGELSKPDLTPVTIADFAIQAILISALHKAFPSDKFIGEENAEALRSDPLLQQRIWELVSTTHLDDKESESLLASPSSVQELFEVIDLGGHGVGGPRGRVWMLDPIDGTATFVRGEQYAVSLALVVDGVEMVGVLGCPNLSLATGKVEEKSVDSDGMGFMLSAVRDGGAMIRPMGRGDLQPGRKIERVSGGPKDLKDLHFVNSSLMNGAHPHPQGKIRRVAEKLGAAYPNTEVWSSHIRYTALIVGGADVQIRMPLNKNNIPCVWDHAGAQLIFTEVGGKITDLEGKRIDFGAGRKLSNNWGLVAAREGIHARILEVVAEVLREEGVVA</sequence>
<evidence type="ECO:0000313" key="8">
    <source>
        <dbReference type="Proteomes" id="UP000258309"/>
    </source>
</evidence>
<dbReference type="PANTHER" id="PTHR43200:SF2">
    <property type="entry name" value="3'(2'),5'-BISPHOSPHATE NUCLEOTIDASE"/>
    <property type="match status" value="1"/>
</dbReference>
<comment type="caution">
    <text evidence="7">The sequence shown here is derived from an EMBL/GenBank/DDBJ whole genome shotgun (WGS) entry which is preliminary data.</text>
</comment>
<dbReference type="PANTHER" id="PTHR43200">
    <property type="entry name" value="PHOSPHATASE"/>
    <property type="match status" value="1"/>
</dbReference>
<evidence type="ECO:0000256" key="1">
    <source>
        <dbReference type="ARBA" id="ARBA00001946"/>
    </source>
</evidence>
<evidence type="ECO:0000256" key="5">
    <source>
        <dbReference type="ARBA" id="ARBA00022842"/>
    </source>
</evidence>
<protein>
    <recommendedName>
        <fullName evidence="9">3'(2'),5'-bisphosphate nucleotidase</fullName>
    </recommendedName>
</protein>
<dbReference type="Gene3D" id="3.40.190.80">
    <property type="match status" value="1"/>
</dbReference>
<keyword evidence="4" id="KW-0378">Hydrolase</keyword>
<keyword evidence="3 6" id="KW-0479">Metal-binding</keyword>
<dbReference type="EMBL" id="NCSJ02000021">
    <property type="protein sequence ID" value="RFU34427.1"/>
    <property type="molecule type" value="Genomic_DNA"/>
</dbReference>
<feature type="non-terminal residue" evidence="7">
    <location>
        <position position="360"/>
    </location>
</feature>
<feature type="binding site" evidence="6">
    <location>
        <position position="135"/>
    </location>
    <ligand>
        <name>Mg(2+)</name>
        <dbReference type="ChEBI" id="CHEBI:18420"/>
        <label>1</label>
        <note>catalytic</note>
    </ligand>
</feature>
<reference evidence="7 8" key="1">
    <citation type="submission" date="2018-05" db="EMBL/GenBank/DDBJ databases">
        <title>Draft genome sequence of Scytalidium lignicola DSM 105466, a ubiquitous saprotrophic fungus.</title>
        <authorList>
            <person name="Buettner E."/>
            <person name="Gebauer A.M."/>
            <person name="Hofrichter M."/>
            <person name="Liers C."/>
            <person name="Kellner H."/>
        </authorList>
    </citation>
    <scope>NUCLEOTIDE SEQUENCE [LARGE SCALE GENOMIC DNA]</scope>
    <source>
        <strain evidence="7 8">DSM 105466</strain>
    </source>
</reference>
<dbReference type="InterPro" id="IPR020583">
    <property type="entry name" value="Inositol_monoP_metal-BS"/>
</dbReference>